<proteinExistence type="predicted"/>
<dbReference type="AlphaFoldDB" id="A0A517MQB7"/>
<organism evidence="2 3">
    <name type="scientific">Adhaeretor mobilis</name>
    <dbReference type="NCBI Taxonomy" id="1930276"/>
    <lineage>
        <taxon>Bacteria</taxon>
        <taxon>Pseudomonadati</taxon>
        <taxon>Planctomycetota</taxon>
        <taxon>Planctomycetia</taxon>
        <taxon>Pirellulales</taxon>
        <taxon>Lacipirellulaceae</taxon>
        <taxon>Adhaeretor</taxon>
    </lineage>
</organism>
<keyword evidence="3" id="KW-1185">Reference proteome</keyword>
<dbReference type="InterPro" id="IPR049241">
    <property type="entry name" value="DUF6876"/>
</dbReference>
<reference evidence="2 3" key="1">
    <citation type="submission" date="2019-02" db="EMBL/GenBank/DDBJ databases">
        <title>Deep-cultivation of Planctomycetes and their phenomic and genomic characterization uncovers novel biology.</title>
        <authorList>
            <person name="Wiegand S."/>
            <person name="Jogler M."/>
            <person name="Boedeker C."/>
            <person name="Pinto D."/>
            <person name="Vollmers J."/>
            <person name="Rivas-Marin E."/>
            <person name="Kohn T."/>
            <person name="Peeters S.H."/>
            <person name="Heuer A."/>
            <person name="Rast P."/>
            <person name="Oberbeckmann S."/>
            <person name="Bunk B."/>
            <person name="Jeske O."/>
            <person name="Meyerdierks A."/>
            <person name="Storesund J.E."/>
            <person name="Kallscheuer N."/>
            <person name="Luecker S."/>
            <person name="Lage O.M."/>
            <person name="Pohl T."/>
            <person name="Merkel B.J."/>
            <person name="Hornburger P."/>
            <person name="Mueller R.-W."/>
            <person name="Bruemmer F."/>
            <person name="Labrenz M."/>
            <person name="Spormann A.M."/>
            <person name="Op den Camp H."/>
            <person name="Overmann J."/>
            <person name="Amann R."/>
            <person name="Jetten M.S.M."/>
            <person name="Mascher T."/>
            <person name="Medema M.H."/>
            <person name="Devos D.P."/>
            <person name="Kaster A.-K."/>
            <person name="Ovreas L."/>
            <person name="Rohde M."/>
            <person name="Galperin M.Y."/>
            <person name="Jogler C."/>
        </authorList>
    </citation>
    <scope>NUCLEOTIDE SEQUENCE [LARGE SCALE GENOMIC DNA]</scope>
    <source>
        <strain evidence="2 3">HG15A2</strain>
    </source>
</reference>
<name>A0A517MQB7_9BACT</name>
<dbReference type="Pfam" id="PF21781">
    <property type="entry name" value="DUF6876"/>
    <property type="match status" value="1"/>
</dbReference>
<accession>A0A517MQB7</accession>
<protein>
    <recommendedName>
        <fullName evidence="1">DUF6876 domain-containing protein</fullName>
    </recommendedName>
</protein>
<feature type="domain" description="DUF6876" evidence="1">
    <location>
        <begin position="51"/>
        <end position="179"/>
    </location>
</feature>
<dbReference type="Proteomes" id="UP000319852">
    <property type="component" value="Chromosome"/>
</dbReference>
<dbReference type="KEGG" id="amob:HG15A2_03300"/>
<evidence type="ECO:0000259" key="1">
    <source>
        <dbReference type="Pfam" id="PF21781"/>
    </source>
</evidence>
<dbReference type="EMBL" id="CP036263">
    <property type="protein sequence ID" value="QDS97071.1"/>
    <property type="molecule type" value="Genomic_DNA"/>
</dbReference>
<gene>
    <name evidence="2" type="ORF">HG15A2_03300</name>
</gene>
<evidence type="ECO:0000313" key="2">
    <source>
        <dbReference type="EMBL" id="QDS97071.1"/>
    </source>
</evidence>
<sequence length="179" mass="20413">MRRMAFAVAVARAVVLLGWGDLTRVRVSRSTPTKKGTTTMTNDDQQAKANRLRRELLHFTGDLERCFHPLNRRVIYTPGVQYLAEEAGAYWLIDAIASWIGSHSFVQAIQQDERLQTVHFWRLEVDSESRAAILTAVADKGESAFITQHIPFTDFPLASIDVWCGFDGRYWTLYLPSEH</sequence>
<evidence type="ECO:0000313" key="3">
    <source>
        <dbReference type="Proteomes" id="UP000319852"/>
    </source>
</evidence>